<comment type="caution">
    <text evidence="4">The sequence shown here is derived from an EMBL/GenBank/DDBJ whole genome shotgun (WGS) entry which is preliminary data.</text>
</comment>
<proteinExistence type="predicted"/>
<evidence type="ECO:0000259" key="3">
    <source>
        <dbReference type="Pfam" id="PF01882"/>
    </source>
</evidence>
<feature type="region of interest" description="Disordered" evidence="1">
    <location>
        <begin position="1"/>
        <end position="46"/>
    </location>
</feature>
<gene>
    <name evidence="4" type="ORF">C1706_06155</name>
</gene>
<evidence type="ECO:0000313" key="5">
    <source>
        <dbReference type="Proteomes" id="UP000290624"/>
    </source>
</evidence>
<evidence type="ECO:0000313" key="4">
    <source>
        <dbReference type="EMBL" id="RXW32723.1"/>
    </source>
</evidence>
<dbReference type="PANTHER" id="PTHR34351">
    <property type="entry name" value="SLR1927 PROTEIN-RELATED"/>
    <property type="match status" value="1"/>
</dbReference>
<keyword evidence="2" id="KW-0812">Transmembrane</keyword>
<feature type="domain" description="DUF58" evidence="3">
    <location>
        <begin position="284"/>
        <end position="365"/>
    </location>
</feature>
<dbReference type="Proteomes" id="UP000290624">
    <property type="component" value="Unassembled WGS sequence"/>
</dbReference>
<evidence type="ECO:0000256" key="2">
    <source>
        <dbReference type="SAM" id="Phobius"/>
    </source>
</evidence>
<feature type="transmembrane region" description="Helical" evidence="2">
    <location>
        <begin position="125"/>
        <end position="146"/>
    </location>
</feature>
<sequence>MDASSGHVPRGRVLRGHRNPGHRPGARQCGAAEGAPGPVSDEQQRRQTLGSGVRHLIDAGGQLGSVLRRAGQRVGEALRPITRAIARRTDPVVRTVSPLGWVVIGSLLVGGALGWRYGWIELRTLAVLLLILLLVAVAFTFGRWNYDAAIELGNRRIRVGQTALGRVVLHNTSGRPAASSILELPVGRNVAAFRVPRLAAGEEHEEVFQIPGRRRSVVRIGPVRAVRTDPLRLLHRQRQWTDPVELFIHPEIVRLEAVALGFLKDVEGVTTQNLSSSDVSFHALREYVPGDDRRSIHWRTTARVGKLMVRQFEETMRSHLLIVLSLDPESYRDPADFELAVSCAASLAYASLSEERAVTIHTAHDTLSFPNAVVMLDQLSRLELSRGGSSTLREVALEGARRVPDASVAAIITGGVEPAELRGAQLAMPPEVATFALRCDATLTTSRRRASNLIVLDVPTLADLPGGVRSLR</sequence>
<dbReference type="InterPro" id="IPR002881">
    <property type="entry name" value="DUF58"/>
</dbReference>
<reference evidence="4 5" key="1">
    <citation type="submission" date="2018-01" db="EMBL/GenBank/DDBJ databases">
        <title>Lactibacter flavus gen. nov., sp. nov., a novel bacterium of the family Propionibacteriaceae isolated from raw milk and dairy products.</title>
        <authorList>
            <person name="Wenning M."/>
            <person name="Breitenwieser F."/>
            <person name="Huptas C."/>
            <person name="von Neubeck M."/>
            <person name="Busse H.-J."/>
            <person name="Scherer S."/>
        </authorList>
    </citation>
    <scope>NUCLEOTIDE SEQUENCE [LARGE SCALE GENOMIC DNA]</scope>
    <source>
        <strain evidence="4 5">VG341</strain>
    </source>
</reference>
<feature type="compositionally biased region" description="Basic residues" evidence="1">
    <location>
        <begin position="9"/>
        <end position="25"/>
    </location>
</feature>
<protein>
    <submittedName>
        <fullName evidence="4">DUF58 domain-containing protein</fullName>
    </submittedName>
</protein>
<evidence type="ECO:0000256" key="1">
    <source>
        <dbReference type="SAM" id="MobiDB-lite"/>
    </source>
</evidence>
<keyword evidence="5" id="KW-1185">Reference proteome</keyword>
<keyword evidence="2" id="KW-1133">Transmembrane helix</keyword>
<dbReference type="EMBL" id="PPCV01000003">
    <property type="protein sequence ID" value="RXW32723.1"/>
    <property type="molecule type" value="Genomic_DNA"/>
</dbReference>
<organism evidence="4 5">
    <name type="scientific">Propioniciclava flava</name>
    <dbReference type="NCBI Taxonomy" id="2072026"/>
    <lineage>
        <taxon>Bacteria</taxon>
        <taxon>Bacillati</taxon>
        <taxon>Actinomycetota</taxon>
        <taxon>Actinomycetes</taxon>
        <taxon>Propionibacteriales</taxon>
        <taxon>Propionibacteriaceae</taxon>
        <taxon>Propioniciclava</taxon>
    </lineage>
</organism>
<accession>A0A4Q2EI09</accession>
<dbReference type="AlphaFoldDB" id="A0A4Q2EI09"/>
<dbReference type="Pfam" id="PF01882">
    <property type="entry name" value="DUF58"/>
    <property type="match status" value="1"/>
</dbReference>
<keyword evidence="2" id="KW-0472">Membrane</keyword>
<name>A0A4Q2EI09_9ACTN</name>
<feature type="transmembrane region" description="Helical" evidence="2">
    <location>
        <begin position="99"/>
        <end position="118"/>
    </location>
</feature>
<dbReference type="PANTHER" id="PTHR34351:SF2">
    <property type="entry name" value="DUF58 DOMAIN-CONTAINING PROTEIN"/>
    <property type="match status" value="1"/>
</dbReference>